<comment type="caution">
    <text evidence="1">The sequence shown here is derived from an EMBL/GenBank/DDBJ whole genome shotgun (WGS) entry which is preliminary data.</text>
</comment>
<evidence type="ECO:0000313" key="1">
    <source>
        <dbReference type="EMBL" id="MFC0472578.1"/>
    </source>
</evidence>
<dbReference type="EMBL" id="JBHLUX010000081">
    <property type="protein sequence ID" value="MFC0472578.1"/>
    <property type="molecule type" value="Genomic_DNA"/>
</dbReference>
<dbReference type="RefSeq" id="WP_335963246.1">
    <property type="nucleotide sequence ID" value="NZ_JAXBLX010000045.1"/>
</dbReference>
<name>A0ABV6KGZ0_9BACI</name>
<gene>
    <name evidence="1" type="ORF">ACFFHM_19345</name>
</gene>
<dbReference type="Proteomes" id="UP001589838">
    <property type="component" value="Unassembled WGS sequence"/>
</dbReference>
<reference evidence="1 2" key="1">
    <citation type="submission" date="2024-09" db="EMBL/GenBank/DDBJ databases">
        <authorList>
            <person name="Sun Q."/>
            <person name="Mori K."/>
        </authorList>
    </citation>
    <scope>NUCLEOTIDE SEQUENCE [LARGE SCALE GENOMIC DNA]</scope>
    <source>
        <strain evidence="1 2">NCAIM B.02610</strain>
    </source>
</reference>
<accession>A0ABV6KGZ0</accession>
<sequence>MKIISWYAHKENKKDKKEENKTLEKIPLKDIFKAKKNNQD</sequence>
<protein>
    <submittedName>
        <fullName evidence="1">Uncharacterized protein</fullName>
    </submittedName>
</protein>
<keyword evidence="2" id="KW-1185">Reference proteome</keyword>
<evidence type="ECO:0000313" key="2">
    <source>
        <dbReference type="Proteomes" id="UP001589838"/>
    </source>
</evidence>
<organism evidence="1 2">
    <name type="scientific">Halalkalibacter kiskunsagensis</name>
    <dbReference type="NCBI Taxonomy" id="1548599"/>
    <lineage>
        <taxon>Bacteria</taxon>
        <taxon>Bacillati</taxon>
        <taxon>Bacillota</taxon>
        <taxon>Bacilli</taxon>
        <taxon>Bacillales</taxon>
        <taxon>Bacillaceae</taxon>
        <taxon>Halalkalibacter</taxon>
    </lineage>
</organism>
<proteinExistence type="predicted"/>